<proteinExistence type="predicted"/>
<organism evidence="1 2">
    <name type="scientific">Lepidopterella palustris CBS 459.81</name>
    <dbReference type="NCBI Taxonomy" id="1314670"/>
    <lineage>
        <taxon>Eukaryota</taxon>
        <taxon>Fungi</taxon>
        <taxon>Dikarya</taxon>
        <taxon>Ascomycota</taxon>
        <taxon>Pezizomycotina</taxon>
        <taxon>Dothideomycetes</taxon>
        <taxon>Pleosporomycetidae</taxon>
        <taxon>Mytilinidiales</taxon>
        <taxon>Argynnaceae</taxon>
        <taxon>Lepidopterella</taxon>
    </lineage>
</organism>
<name>A0A8E2JDW7_9PEZI</name>
<gene>
    <name evidence="1" type="ORF">K432DRAFT_84861</name>
</gene>
<sequence>MLCGLSVFRESLFQPTAIQRDSSKGSERLGIKLFQIPAYPHVFHDSLSVAAAHLQMPDEKWSKVDF</sequence>
<keyword evidence="2" id="KW-1185">Reference proteome</keyword>
<dbReference type="EMBL" id="KV745040">
    <property type="protein sequence ID" value="OCK78797.1"/>
    <property type="molecule type" value="Genomic_DNA"/>
</dbReference>
<evidence type="ECO:0000313" key="1">
    <source>
        <dbReference type="EMBL" id="OCK78797.1"/>
    </source>
</evidence>
<dbReference type="AlphaFoldDB" id="A0A8E2JDW7"/>
<accession>A0A8E2JDW7</accession>
<protein>
    <submittedName>
        <fullName evidence="1">Uncharacterized protein</fullName>
    </submittedName>
</protein>
<dbReference type="Proteomes" id="UP000250266">
    <property type="component" value="Unassembled WGS sequence"/>
</dbReference>
<evidence type="ECO:0000313" key="2">
    <source>
        <dbReference type="Proteomes" id="UP000250266"/>
    </source>
</evidence>
<reference evidence="1 2" key="1">
    <citation type="journal article" date="2016" name="Nat. Commun.">
        <title>Ectomycorrhizal ecology is imprinted in the genome of the dominant symbiotic fungus Cenococcum geophilum.</title>
        <authorList>
            <consortium name="DOE Joint Genome Institute"/>
            <person name="Peter M."/>
            <person name="Kohler A."/>
            <person name="Ohm R.A."/>
            <person name="Kuo A."/>
            <person name="Krutzmann J."/>
            <person name="Morin E."/>
            <person name="Arend M."/>
            <person name="Barry K.W."/>
            <person name="Binder M."/>
            <person name="Choi C."/>
            <person name="Clum A."/>
            <person name="Copeland A."/>
            <person name="Grisel N."/>
            <person name="Haridas S."/>
            <person name="Kipfer T."/>
            <person name="LaButti K."/>
            <person name="Lindquist E."/>
            <person name="Lipzen A."/>
            <person name="Maire R."/>
            <person name="Meier B."/>
            <person name="Mihaltcheva S."/>
            <person name="Molinier V."/>
            <person name="Murat C."/>
            <person name="Poggeler S."/>
            <person name="Quandt C.A."/>
            <person name="Sperisen C."/>
            <person name="Tritt A."/>
            <person name="Tisserant E."/>
            <person name="Crous P.W."/>
            <person name="Henrissat B."/>
            <person name="Nehls U."/>
            <person name="Egli S."/>
            <person name="Spatafora J.W."/>
            <person name="Grigoriev I.V."/>
            <person name="Martin F.M."/>
        </authorList>
    </citation>
    <scope>NUCLEOTIDE SEQUENCE [LARGE SCALE GENOMIC DNA]</scope>
    <source>
        <strain evidence="1 2">CBS 459.81</strain>
    </source>
</reference>